<dbReference type="RefSeq" id="WP_111145282.1">
    <property type="nucleotide sequence ID" value="NZ_QKRB01000028.1"/>
</dbReference>
<dbReference type="Pfam" id="PF00990">
    <property type="entry name" value="GGDEF"/>
    <property type="match status" value="1"/>
</dbReference>
<name>A0A2W1LSF3_9BACL</name>
<dbReference type="OrthoDB" id="9759607at2"/>
<dbReference type="InterPro" id="IPR000160">
    <property type="entry name" value="GGDEF_dom"/>
</dbReference>
<comment type="caution">
    <text evidence="3">The sequence shown here is derived from an EMBL/GenBank/DDBJ whole genome shotgun (WGS) entry which is preliminary data.</text>
</comment>
<organism evidence="3 4">
    <name type="scientific">Paenibacillus sambharensis</name>
    <dbReference type="NCBI Taxonomy" id="1803190"/>
    <lineage>
        <taxon>Bacteria</taxon>
        <taxon>Bacillati</taxon>
        <taxon>Bacillota</taxon>
        <taxon>Bacilli</taxon>
        <taxon>Bacillales</taxon>
        <taxon>Paenibacillaceae</taxon>
        <taxon>Paenibacillus</taxon>
    </lineage>
</organism>
<dbReference type="PROSITE" id="PS50887">
    <property type="entry name" value="GGDEF"/>
    <property type="match status" value="1"/>
</dbReference>
<dbReference type="InterPro" id="IPR029787">
    <property type="entry name" value="Nucleotide_cyclase"/>
</dbReference>
<sequence>MLPALFQQISLNFMTMFILFQLYFHYKERITSKLLRQIIIGTGFGIIQYICLRFPLTLPDSSMPIFIGSNIFILAAVYGGPVGMFIALVIGQIIMKPGRPSQVPAANDPNMIMPSGGPVEISSFQPIGGMLANPDLFIILFGIVAVLAYRFLPLKNWQVWLCLNILFQIKLYWMLGDTLTTSLIRCSVEIISGALIYYYVDYMHRAYQSKKQLEQLATKDSLTGVYNAGYYAMASERLFAEAKRGKSNLALLIMDIDHFKHINDTYGHPVGDQVLKEMAGLLKHAFPGRHEIVCRNGGEEFSVLIPHRDATEVTRTAEHFQENVRSHVFAADREDLSLRLTVSVGICFYSEDCTRHQDMYERADRALYQAKHNGRDQICYADSHLAISS</sequence>
<evidence type="ECO:0000313" key="3">
    <source>
        <dbReference type="EMBL" id="PZD97424.1"/>
    </source>
</evidence>
<feature type="transmembrane region" description="Helical" evidence="1">
    <location>
        <begin position="182"/>
        <end position="200"/>
    </location>
</feature>
<feature type="transmembrane region" description="Helical" evidence="1">
    <location>
        <begin position="6"/>
        <end position="26"/>
    </location>
</feature>
<dbReference type="Gene3D" id="3.30.70.270">
    <property type="match status" value="1"/>
</dbReference>
<evidence type="ECO:0000313" key="4">
    <source>
        <dbReference type="Proteomes" id="UP000249522"/>
    </source>
</evidence>
<dbReference type="EMBL" id="QKRB01000028">
    <property type="protein sequence ID" value="PZD97424.1"/>
    <property type="molecule type" value="Genomic_DNA"/>
</dbReference>
<dbReference type="GO" id="GO:0052621">
    <property type="term" value="F:diguanylate cyclase activity"/>
    <property type="evidence" value="ECO:0007669"/>
    <property type="project" value="TreeGrafter"/>
</dbReference>
<dbReference type="NCBIfam" id="TIGR00254">
    <property type="entry name" value="GGDEF"/>
    <property type="match status" value="1"/>
</dbReference>
<dbReference type="Proteomes" id="UP000249522">
    <property type="component" value="Unassembled WGS sequence"/>
</dbReference>
<keyword evidence="1" id="KW-0812">Transmembrane</keyword>
<dbReference type="PANTHER" id="PTHR45138">
    <property type="entry name" value="REGULATORY COMPONENTS OF SENSORY TRANSDUCTION SYSTEM"/>
    <property type="match status" value="1"/>
</dbReference>
<dbReference type="CDD" id="cd01949">
    <property type="entry name" value="GGDEF"/>
    <property type="match status" value="1"/>
</dbReference>
<proteinExistence type="predicted"/>
<protein>
    <submittedName>
        <fullName evidence="3">GGDEF domain-containing protein</fullName>
    </submittedName>
</protein>
<dbReference type="FunFam" id="3.30.70.270:FF:000001">
    <property type="entry name" value="Diguanylate cyclase domain protein"/>
    <property type="match status" value="1"/>
</dbReference>
<gene>
    <name evidence="3" type="ORF">DNH61_03500</name>
</gene>
<dbReference type="AlphaFoldDB" id="A0A2W1LSF3"/>
<keyword evidence="4" id="KW-1185">Reference proteome</keyword>
<dbReference type="InterPro" id="IPR043128">
    <property type="entry name" value="Rev_trsase/Diguanyl_cyclase"/>
</dbReference>
<feature type="transmembrane region" description="Helical" evidence="1">
    <location>
        <begin position="62"/>
        <end position="90"/>
    </location>
</feature>
<feature type="transmembrane region" description="Helical" evidence="1">
    <location>
        <begin position="131"/>
        <end position="151"/>
    </location>
</feature>
<keyword evidence="1" id="KW-0472">Membrane</keyword>
<dbReference type="PANTHER" id="PTHR45138:SF9">
    <property type="entry name" value="DIGUANYLATE CYCLASE DGCM-RELATED"/>
    <property type="match status" value="1"/>
</dbReference>
<dbReference type="SUPFAM" id="SSF55073">
    <property type="entry name" value="Nucleotide cyclase"/>
    <property type="match status" value="1"/>
</dbReference>
<dbReference type="SMART" id="SM00267">
    <property type="entry name" value="GGDEF"/>
    <property type="match status" value="1"/>
</dbReference>
<accession>A0A2W1LSF3</accession>
<reference evidence="3 4" key="1">
    <citation type="submission" date="2018-06" db="EMBL/GenBank/DDBJ databases">
        <title>Paenibacillus imtechensis sp. nov.</title>
        <authorList>
            <person name="Pinnaka A.K."/>
            <person name="Singh H."/>
            <person name="Kaur M."/>
        </authorList>
    </citation>
    <scope>NUCLEOTIDE SEQUENCE [LARGE SCALE GENOMIC DNA]</scope>
    <source>
        <strain evidence="3 4">SMB1</strain>
    </source>
</reference>
<keyword evidence="1" id="KW-1133">Transmembrane helix</keyword>
<evidence type="ECO:0000256" key="1">
    <source>
        <dbReference type="SAM" id="Phobius"/>
    </source>
</evidence>
<feature type="transmembrane region" description="Helical" evidence="1">
    <location>
        <begin position="38"/>
        <end position="56"/>
    </location>
</feature>
<evidence type="ECO:0000259" key="2">
    <source>
        <dbReference type="PROSITE" id="PS50887"/>
    </source>
</evidence>
<feature type="domain" description="GGDEF" evidence="2">
    <location>
        <begin position="247"/>
        <end position="383"/>
    </location>
</feature>
<dbReference type="InterPro" id="IPR050469">
    <property type="entry name" value="Diguanylate_Cyclase"/>
</dbReference>